<feature type="region of interest" description="Disordered" evidence="1">
    <location>
        <begin position="54"/>
        <end position="129"/>
    </location>
</feature>
<dbReference type="AlphaFoldDB" id="A0A7N2LHY1"/>
<name>A0A7N2LHY1_QUELO</name>
<sequence>MTEEAGRDIGSKIGRVIEVDKRSWQADQAKFMRHDEKHCGLVMEKQPIEKQYGDWLRAGSISKGTNEGSRGSGSSSHETKNDGSRGSGSESHEPKNSGEAGKMSQAMVGEMVVSVQSRNERSSSLGRKVSLEGREKFNFWKRRDMKHG</sequence>
<dbReference type="EnsemblPlants" id="QL04p043419:mrna">
    <property type="protein sequence ID" value="QL04p043419:mrna"/>
    <property type="gene ID" value="QL04p043419"/>
</dbReference>
<reference evidence="2 3" key="1">
    <citation type="journal article" date="2016" name="G3 (Bethesda)">
        <title>First Draft Assembly and Annotation of the Genome of a California Endemic Oak Quercus lobata Nee (Fagaceae).</title>
        <authorList>
            <person name="Sork V.L."/>
            <person name="Fitz-Gibbon S.T."/>
            <person name="Puiu D."/>
            <person name="Crepeau M."/>
            <person name="Gugger P.F."/>
            <person name="Sherman R."/>
            <person name="Stevens K."/>
            <person name="Langley C.H."/>
            <person name="Pellegrini M."/>
            <person name="Salzberg S.L."/>
        </authorList>
    </citation>
    <scope>NUCLEOTIDE SEQUENCE [LARGE SCALE GENOMIC DNA]</scope>
    <source>
        <strain evidence="2 3">cv. SW786</strain>
    </source>
</reference>
<dbReference type="Gramene" id="QL04p043419:mrna">
    <property type="protein sequence ID" value="QL04p043419:mrna"/>
    <property type="gene ID" value="QL04p043419"/>
</dbReference>
<reference evidence="2" key="2">
    <citation type="submission" date="2021-01" db="UniProtKB">
        <authorList>
            <consortium name="EnsemblPlants"/>
        </authorList>
    </citation>
    <scope>IDENTIFICATION</scope>
</reference>
<proteinExistence type="predicted"/>
<feature type="compositionally biased region" description="Polar residues" evidence="1">
    <location>
        <begin position="114"/>
        <end position="125"/>
    </location>
</feature>
<dbReference type="EMBL" id="LRBV02000004">
    <property type="status" value="NOT_ANNOTATED_CDS"/>
    <property type="molecule type" value="Genomic_DNA"/>
</dbReference>
<accession>A0A7N2LHY1</accession>
<evidence type="ECO:0000313" key="3">
    <source>
        <dbReference type="Proteomes" id="UP000594261"/>
    </source>
</evidence>
<keyword evidence="3" id="KW-1185">Reference proteome</keyword>
<protein>
    <submittedName>
        <fullName evidence="2">Uncharacterized protein</fullName>
    </submittedName>
</protein>
<evidence type="ECO:0000256" key="1">
    <source>
        <dbReference type="SAM" id="MobiDB-lite"/>
    </source>
</evidence>
<organism evidence="2 3">
    <name type="scientific">Quercus lobata</name>
    <name type="common">Valley oak</name>
    <dbReference type="NCBI Taxonomy" id="97700"/>
    <lineage>
        <taxon>Eukaryota</taxon>
        <taxon>Viridiplantae</taxon>
        <taxon>Streptophyta</taxon>
        <taxon>Embryophyta</taxon>
        <taxon>Tracheophyta</taxon>
        <taxon>Spermatophyta</taxon>
        <taxon>Magnoliopsida</taxon>
        <taxon>eudicotyledons</taxon>
        <taxon>Gunneridae</taxon>
        <taxon>Pentapetalae</taxon>
        <taxon>rosids</taxon>
        <taxon>fabids</taxon>
        <taxon>Fagales</taxon>
        <taxon>Fagaceae</taxon>
        <taxon>Quercus</taxon>
    </lineage>
</organism>
<evidence type="ECO:0000313" key="2">
    <source>
        <dbReference type="EnsemblPlants" id="QL04p043419:mrna"/>
    </source>
</evidence>
<dbReference type="Proteomes" id="UP000594261">
    <property type="component" value="Chromosome 4"/>
</dbReference>
<dbReference type="InParanoid" id="A0A7N2LHY1"/>